<dbReference type="InterPro" id="IPR054566">
    <property type="entry name" value="ManC/GMP-like_b-helix"/>
</dbReference>
<keyword evidence="2 5" id="KW-0413">Isomerase</keyword>
<dbReference type="EMBL" id="BAAAGA010000001">
    <property type="protein sequence ID" value="GAA0611288.1"/>
    <property type="molecule type" value="Genomic_DNA"/>
</dbReference>
<dbReference type="InterPro" id="IPR049577">
    <property type="entry name" value="GMPP_N"/>
</dbReference>
<gene>
    <name evidence="5" type="ORF">GCM10009422_02710</name>
</gene>
<dbReference type="InterPro" id="IPR010819">
    <property type="entry name" value="AGE/CE"/>
</dbReference>
<dbReference type="PANTHER" id="PTHR46390">
    <property type="entry name" value="MANNOSE-1-PHOSPHATE GUANYLYLTRANSFERASE"/>
    <property type="match status" value="1"/>
</dbReference>
<evidence type="ECO:0000313" key="5">
    <source>
        <dbReference type="EMBL" id="GAA0611288.1"/>
    </source>
</evidence>
<dbReference type="PANTHER" id="PTHR46390:SF1">
    <property type="entry name" value="MANNOSE-1-PHOSPHATE GUANYLYLTRANSFERASE"/>
    <property type="match status" value="1"/>
</dbReference>
<dbReference type="SUPFAM" id="SSF48208">
    <property type="entry name" value="Six-hairpin glycosidases"/>
    <property type="match status" value="1"/>
</dbReference>
<evidence type="ECO:0000313" key="6">
    <source>
        <dbReference type="Proteomes" id="UP001501352"/>
    </source>
</evidence>
<comment type="caution">
    <text evidence="5">The sequence shown here is derived from an EMBL/GenBank/DDBJ whole genome shotgun (WGS) entry which is preliminary data.</text>
</comment>
<dbReference type="InterPro" id="IPR005835">
    <property type="entry name" value="NTP_transferase_dom"/>
</dbReference>
<evidence type="ECO:0000259" key="3">
    <source>
        <dbReference type="Pfam" id="PF00483"/>
    </source>
</evidence>
<dbReference type="InterPro" id="IPR008928">
    <property type="entry name" value="6-hairpin_glycosidase_sf"/>
</dbReference>
<dbReference type="Proteomes" id="UP001501352">
    <property type="component" value="Unassembled WGS sequence"/>
</dbReference>
<evidence type="ECO:0000259" key="4">
    <source>
        <dbReference type="Pfam" id="PF22640"/>
    </source>
</evidence>
<sequence length="733" mass="78988">MRGNRDMAIFPVILCGGAGTRLWPASRPEKPKQFLDLTSPLSLFQETVRRVEPLARDGGRVVVVAGKEHRGFVEEQLGEVEAAVLLEPTGRDSAAAMTAAAEWIAAQDPEGVAVFVASDHHIPDDAAFRASVLEGVESAHKGRIVVFGVHPTEPSSAYGYIHPEQPGLSPVRSFVEKPDRETATGYVAQGYLWNSGNLVVAARTLLDEVRSFAPDVGAAVASAMPGGASGVMELKAEFEAAPRISMDYAVLERSRKVWVLPVGFGWSDLGAWDAVAATDTGGRGLWIGGNGDGANLVRAAEGMVVATAGVSDLAIIAEPDAVLVCHLSRSQEVKSLVERLREMSPGHLTPGAQESFAATASRFFDWMDLAALPLWGTLGVEDDGAFAEALDARGKAVGDFRRARVQGRQAYVYAAAGKAGWSGPWKRLVAEGLAAFETSNLRSDGLYRTRVGRDGAVLDDTPWLYDQAFVLFALAAAASAGIEPAANAARAHRLFEALGPLRHSAGGWREAGDHPFQANAHMHLLEACLAWEELEPGGDWTRHADAIVGMARAHFIDAEGGFLREFFDADWKPASGEDGRLVEPGHQFEWAWLLARWGHLRGDAWALSAAEALYRIGARGVDVRTGIAMDALNDDLTVRSAQARLWPQTERLKAALILAEGAGEGDRARYVRDAHSALKGLMRYLEPSGLWRDKLKPDGEFVQEPAPASSLYHIMVASEQLRAVEQRLPEWGA</sequence>
<keyword evidence="5" id="KW-0808">Transferase</keyword>
<dbReference type="SUPFAM" id="SSF159283">
    <property type="entry name" value="Guanosine diphospho-D-mannose pyrophosphorylase/mannose-6-phosphate isomerase linker domain"/>
    <property type="match status" value="1"/>
</dbReference>
<dbReference type="Pfam" id="PF07221">
    <property type="entry name" value="GlcNAc_2-epim"/>
    <property type="match status" value="1"/>
</dbReference>
<evidence type="ECO:0000256" key="1">
    <source>
        <dbReference type="ARBA" id="ARBA00008558"/>
    </source>
</evidence>
<protein>
    <submittedName>
        <fullName evidence="5">Mannose-1-phosphate guanylyltransferase/mannose-6-phosphate isomerase</fullName>
    </submittedName>
</protein>
<feature type="domain" description="Nucleotidyl transferase" evidence="3">
    <location>
        <begin position="11"/>
        <end position="275"/>
    </location>
</feature>
<proteinExistence type="inferred from homology"/>
<dbReference type="Gene3D" id="1.50.10.10">
    <property type="match status" value="1"/>
</dbReference>
<dbReference type="SUPFAM" id="SSF53448">
    <property type="entry name" value="Nucleotide-diphospho-sugar transferases"/>
    <property type="match status" value="1"/>
</dbReference>
<keyword evidence="5" id="KW-0548">Nucleotidyltransferase</keyword>
<accession>A0ABN1GGW6</accession>
<dbReference type="GO" id="GO:0016779">
    <property type="term" value="F:nucleotidyltransferase activity"/>
    <property type="evidence" value="ECO:0007669"/>
    <property type="project" value="UniProtKB-KW"/>
</dbReference>
<dbReference type="InterPro" id="IPR029044">
    <property type="entry name" value="Nucleotide-diphossugar_trans"/>
</dbReference>
<feature type="domain" description="MannoseP isomerase/GMP-like beta-helix" evidence="4">
    <location>
        <begin position="296"/>
        <end position="340"/>
    </location>
</feature>
<evidence type="ECO:0000256" key="2">
    <source>
        <dbReference type="ARBA" id="ARBA00023235"/>
    </source>
</evidence>
<dbReference type="GO" id="GO:0016853">
    <property type="term" value="F:isomerase activity"/>
    <property type="evidence" value="ECO:0007669"/>
    <property type="project" value="UniProtKB-KW"/>
</dbReference>
<comment type="similarity">
    <text evidence="1">Belongs to the N-acylglucosamine 2-epimerase family.</text>
</comment>
<dbReference type="CDD" id="cd02509">
    <property type="entry name" value="GDP-M1P_Guanylyltransferase"/>
    <property type="match status" value="1"/>
</dbReference>
<dbReference type="Pfam" id="PF22640">
    <property type="entry name" value="ManC_GMP_beta-helix"/>
    <property type="match status" value="1"/>
</dbReference>
<name>A0ABN1GGW6_9CAUL</name>
<organism evidence="5 6">
    <name type="scientific">Brevundimonas kwangchunensis</name>
    <dbReference type="NCBI Taxonomy" id="322163"/>
    <lineage>
        <taxon>Bacteria</taxon>
        <taxon>Pseudomonadati</taxon>
        <taxon>Pseudomonadota</taxon>
        <taxon>Alphaproteobacteria</taxon>
        <taxon>Caulobacterales</taxon>
        <taxon>Caulobacteraceae</taxon>
        <taxon>Brevundimonas</taxon>
    </lineage>
</organism>
<dbReference type="InterPro" id="IPR012341">
    <property type="entry name" value="6hp_glycosidase-like_sf"/>
</dbReference>
<dbReference type="Gene3D" id="3.90.550.10">
    <property type="entry name" value="Spore Coat Polysaccharide Biosynthesis Protein SpsA, Chain A"/>
    <property type="match status" value="1"/>
</dbReference>
<keyword evidence="6" id="KW-1185">Reference proteome</keyword>
<dbReference type="Pfam" id="PF00483">
    <property type="entry name" value="NTP_transferase"/>
    <property type="match status" value="1"/>
</dbReference>
<reference evidence="5 6" key="1">
    <citation type="journal article" date="2019" name="Int. J. Syst. Evol. Microbiol.">
        <title>The Global Catalogue of Microorganisms (GCM) 10K type strain sequencing project: providing services to taxonomists for standard genome sequencing and annotation.</title>
        <authorList>
            <consortium name="The Broad Institute Genomics Platform"/>
            <consortium name="The Broad Institute Genome Sequencing Center for Infectious Disease"/>
            <person name="Wu L."/>
            <person name="Ma J."/>
        </authorList>
    </citation>
    <scope>NUCLEOTIDE SEQUENCE [LARGE SCALE GENOMIC DNA]</scope>
    <source>
        <strain evidence="5 6">JCM 12928</strain>
    </source>
</reference>
<dbReference type="InterPro" id="IPR051161">
    <property type="entry name" value="Mannose-6P_isomerase_type2"/>
</dbReference>